<evidence type="ECO:0008006" key="4">
    <source>
        <dbReference type="Google" id="ProtNLM"/>
    </source>
</evidence>
<gene>
    <name evidence="2" type="ORF">BJ212DRAFT_175367</name>
</gene>
<protein>
    <recommendedName>
        <fullName evidence="4">Secreted protein</fullName>
    </recommendedName>
</protein>
<keyword evidence="3" id="KW-1185">Reference proteome</keyword>
<sequence length="253" mass="27906">MICCPPGRCRMCLVLASTLIFRKTNAEKSCDRVSVSFTGDSSQEEAVAQVVYRCSLHSSSSLSAHGVTVPLFRKPASFSTRSLRFCDCCIYLSLNIFVENLTGLLSPTSVLNVLHDLFFFFVSLLNRNLAITITIFVDEAIHPRQYVVCTHIFNTRNCIAGAQTLFAIQQNLECGREKAVNNTMKRDTTTHVLGPTSRMISDWEQFSTSGFGETSTTAPSLQHSLTPTGTVRSTYAIHKLVKVKGNTSSRACT</sequence>
<dbReference type="Proteomes" id="UP000807769">
    <property type="component" value="Unassembled WGS sequence"/>
</dbReference>
<evidence type="ECO:0000256" key="1">
    <source>
        <dbReference type="SAM" id="SignalP"/>
    </source>
</evidence>
<accession>A0A9P7EBZ8</accession>
<evidence type="ECO:0000313" key="2">
    <source>
        <dbReference type="EMBL" id="KAG1816797.1"/>
    </source>
</evidence>
<dbReference type="AlphaFoldDB" id="A0A9P7EBZ8"/>
<dbReference type="GeneID" id="64636573"/>
<organism evidence="2 3">
    <name type="scientific">Suillus subaureus</name>
    <dbReference type="NCBI Taxonomy" id="48587"/>
    <lineage>
        <taxon>Eukaryota</taxon>
        <taxon>Fungi</taxon>
        <taxon>Dikarya</taxon>
        <taxon>Basidiomycota</taxon>
        <taxon>Agaricomycotina</taxon>
        <taxon>Agaricomycetes</taxon>
        <taxon>Agaricomycetidae</taxon>
        <taxon>Boletales</taxon>
        <taxon>Suillineae</taxon>
        <taxon>Suillaceae</taxon>
        <taxon>Suillus</taxon>
    </lineage>
</organism>
<dbReference type="OrthoDB" id="10492694at2759"/>
<dbReference type="RefSeq" id="XP_041193357.1">
    <property type="nucleotide sequence ID" value="XM_041342557.1"/>
</dbReference>
<keyword evidence="1" id="KW-0732">Signal</keyword>
<name>A0A9P7EBZ8_9AGAM</name>
<feature type="chain" id="PRO_5040373315" description="Secreted protein" evidence="1">
    <location>
        <begin position="27"/>
        <end position="253"/>
    </location>
</feature>
<proteinExistence type="predicted"/>
<evidence type="ECO:0000313" key="3">
    <source>
        <dbReference type="Proteomes" id="UP000807769"/>
    </source>
</evidence>
<feature type="signal peptide" evidence="1">
    <location>
        <begin position="1"/>
        <end position="26"/>
    </location>
</feature>
<dbReference type="EMBL" id="JABBWG010000015">
    <property type="protein sequence ID" value="KAG1816797.1"/>
    <property type="molecule type" value="Genomic_DNA"/>
</dbReference>
<comment type="caution">
    <text evidence="2">The sequence shown here is derived from an EMBL/GenBank/DDBJ whole genome shotgun (WGS) entry which is preliminary data.</text>
</comment>
<reference evidence="2" key="1">
    <citation type="journal article" date="2020" name="New Phytol.">
        <title>Comparative genomics reveals dynamic genome evolution in host specialist ectomycorrhizal fungi.</title>
        <authorList>
            <person name="Lofgren L.A."/>
            <person name="Nguyen N.H."/>
            <person name="Vilgalys R."/>
            <person name="Ruytinx J."/>
            <person name="Liao H.L."/>
            <person name="Branco S."/>
            <person name="Kuo A."/>
            <person name="LaButti K."/>
            <person name="Lipzen A."/>
            <person name="Andreopoulos W."/>
            <person name="Pangilinan J."/>
            <person name="Riley R."/>
            <person name="Hundley H."/>
            <person name="Na H."/>
            <person name="Barry K."/>
            <person name="Grigoriev I.V."/>
            <person name="Stajich J.E."/>
            <person name="Kennedy P.G."/>
        </authorList>
    </citation>
    <scope>NUCLEOTIDE SEQUENCE</scope>
    <source>
        <strain evidence="2">MN1</strain>
    </source>
</reference>